<dbReference type="Proteomes" id="UP001604277">
    <property type="component" value="Unassembled WGS sequence"/>
</dbReference>
<dbReference type="AlphaFoldDB" id="A0ABD1S302"/>
<proteinExistence type="predicted"/>
<sequence>MGTSRSSLKSRRKTKKRQNLSGSKKNRGLNSDIAKPVKKKVNIPVPEGQTTVTVDCHLNLEKTMDNVSSHMININAKLVEKEDAHHKSSNNKFENAIKIIHNSTNFSTNGSAEKMHKKVRN</sequence>
<organism evidence="2 3">
    <name type="scientific">Forsythia ovata</name>
    <dbReference type="NCBI Taxonomy" id="205694"/>
    <lineage>
        <taxon>Eukaryota</taxon>
        <taxon>Viridiplantae</taxon>
        <taxon>Streptophyta</taxon>
        <taxon>Embryophyta</taxon>
        <taxon>Tracheophyta</taxon>
        <taxon>Spermatophyta</taxon>
        <taxon>Magnoliopsida</taxon>
        <taxon>eudicotyledons</taxon>
        <taxon>Gunneridae</taxon>
        <taxon>Pentapetalae</taxon>
        <taxon>asterids</taxon>
        <taxon>lamiids</taxon>
        <taxon>Lamiales</taxon>
        <taxon>Oleaceae</taxon>
        <taxon>Forsythieae</taxon>
        <taxon>Forsythia</taxon>
    </lineage>
</organism>
<protein>
    <submittedName>
        <fullName evidence="2">Uncharacterized protein</fullName>
    </submittedName>
</protein>
<keyword evidence="3" id="KW-1185">Reference proteome</keyword>
<dbReference type="EMBL" id="JBFOLJ010000011">
    <property type="protein sequence ID" value="KAL2495111.1"/>
    <property type="molecule type" value="Genomic_DNA"/>
</dbReference>
<feature type="region of interest" description="Disordered" evidence="1">
    <location>
        <begin position="1"/>
        <end position="44"/>
    </location>
</feature>
<gene>
    <name evidence="2" type="ORF">Fot_38868</name>
</gene>
<reference evidence="3" key="1">
    <citation type="submission" date="2024-07" db="EMBL/GenBank/DDBJ databases">
        <title>Two chromosome-level genome assemblies of Korean endemic species Abeliophyllum distichum and Forsythia ovata (Oleaceae).</title>
        <authorList>
            <person name="Jang H."/>
        </authorList>
    </citation>
    <scope>NUCLEOTIDE SEQUENCE [LARGE SCALE GENOMIC DNA]</scope>
</reference>
<accession>A0ABD1S302</accession>
<evidence type="ECO:0000313" key="2">
    <source>
        <dbReference type="EMBL" id="KAL2495111.1"/>
    </source>
</evidence>
<evidence type="ECO:0000313" key="3">
    <source>
        <dbReference type="Proteomes" id="UP001604277"/>
    </source>
</evidence>
<evidence type="ECO:0000256" key="1">
    <source>
        <dbReference type="SAM" id="MobiDB-lite"/>
    </source>
</evidence>
<name>A0ABD1S302_9LAMI</name>
<comment type="caution">
    <text evidence="2">The sequence shown here is derived from an EMBL/GenBank/DDBJ whole genome shotgun (WGS) entry which is preliminary data.</text>
</comment>
<feature type="compositionally biased region" description="Basic residues" evidence="1">
    <location>
        <begin position="8"/>
        <end position="18"/>
    </location>
</feature>